<dbReference type="GO" id="GO:0000132">
    <property type="term" value="P:establishment of mitotic spindle orientation"/>
    <property type="evidence" value="ECO:0007669"/>
    <property type="project" value="TreeGrafter"/>
</dbReference>
<feature type="coiled-coil region" evidence="7">
    <location>
        <begin position="188"/>
        <end position="260"/>
    </location>
</feature>
<feature type="domain" description="Dynein associated protein" evidence="8">
    <location>
        <begin position="355"/>
        <end position="599"/>
    </location>
</feature>
<dbReference type="GO" id="GO:0007097">
    <property type="term" value="P:nuclear migration"/>
    <property type="evidence" value="ECO:0007669"/>
    <property type="project" value="TreeGrafter"/>
</dbReference>
<keyword evidence="6" id="KW-0206">Cytoskeleton</keyword>
<comment type="subcellular location">
    <subcellularLocation>
        <location evidence="1">Cytoplasm</location>
        <location evidence="1">Cytoskeleton</location>
    </subcellularLocation>
</comment>
<evidence type="ECO:0000313" key="9">
    <source>
        <dbReference type="EnsemblMetazoa" id="OVOC11618.1"/>
    </source>
</evidence>
<keyword evidence="5 7" id="KW-0175">Coiled coil</keyword>
<dbReference type="GO" id="GO:0000922">
    <property type="term" value="C:spindle pole"/>
    <property type="evidence" value="ECO:0007669"/>
    <property type="project" value="TreeGrafter"/>
</dbReference>
<evidence type="ECO:0000313" key="10">
    <source>
        <dbReference type="Proteomes" id="UP000024404"/>
    </source>
</evidence>
<reference evidence="9" key="2">
    <citation type="submission" date="2022-06" db="UniProtKB">
        <authorList>
            <consortium name="EnsemblMetazoa"/>
        </authorList>
    </citation>
    <scope>IDENTIFICATION</scope>
</reference>
<evidence type="ECO:0000256" key="1">
    <source>
        <dbReference type="ARBA" id="ARBA00004245"/>
    </source>
</evidence>
<protein>
    <submittedName>
        <fullName evidence="9">Dynactin domain-containing protein</fullName>
    </submittedName>
</protein>
<evidence type="ECO:0000256" key="7">
    <source>
        <dbReference type="SAM" id="Coils"/>
    </source>
</evidence>
<keyword evidence="3" id="KW-0493">Microtubule</keyword>
<dbReference type="GO" id="GO:0005874">
    <property type="term" value="C:microtubule"/>
    <property type="evidence" value="ECO:0007669"/>
    <property type="project" value="UniProtKB-KW"/>
</dbReference>
<keyword evidence="2" id="KW-0963">Cytoplasm</keyword>
<keyword evidence="4" id="KW-0243">Dynein</keyword>
<evidence type="ECO:0000256" key="3">
    <source>
        <dbReference type="ARBA" id="ARBA00022701"/>
    </source>
</evidence>
<dbReference type="GO" id="GO:0030424">
    <property type="term" value="C:axon"/>
    <property type="evidence" value="ECO:0007669"/>
    <property type="project" value="TreeGrafter"/>
</dbReference>
<feature type="coiled-coil region" evidence="7">
    <location>
        <begin position="1"/>
        <end position="143"/>
    </location>
</feature>
<dbReference type="GO" id="GO:0030286">
    <property type="term" value="C:dynein complex"/>
    <property type="evidence" value="ECO:0007669"/>
    <property type="project" value="UniProtKB-KW"/>
</dbReference>
<keyword evidence="10" id="KW-1185">Reference proteome</keyword>
<dbReference type="InterPro" id="IPR022157">
    <property type="entry name" value="Dynactin"/>
</dbReference>
<dbReference type="PANTHER" id="PTHR18916">
    <property type="entry name" value="DYNACTIN 1-RELATED MICROTUBULE-BINDING"/>
    <property type="match status" value="1"/>
</dbReference>
<dbReference type="EMBL" id="CMVM020000380">
    <property type="status" value="NOT_ANNOTATED_CDS"/>
    <property type="molecule type" value="Genomic_DNA"/>
</dbReference>
<feature type="coiled-coil region" evidence="7">
    <location>
        <begin position="730"/>
        <end position="814"/>
    </location>
</feature>
<reference evidence="10" key="1">
    <citation type="submission" date="2013-10" db="EMBL/GenBank/DDBJ databases">
        <title>Genome sequencing of Onchocerca volvulus.</title>
        <authorList>
            <person name="Cotton J."/>
            <person name="Tsai J."/>
            <person name="Stanley E."/>
            <person name="Tracey A."/>
            <person name="Holroyd N."/>
            <person name="Lustigman S."/>
            <person name="Berriman M."/>
        </authorList>
    </citation>
    <scope>NUCLEOTIDE SEQUENCE</scope>
</reference>
<evidence type="ECO:0000256" key="6">
    <source>
        <dbReference type="ARBA" id="ARBA00023212"/>
    </source>
</evidence>
<dbReference type="GO" id="GO:0000776">
    <property type="term" value="C:kinetochore"/>
    <property type="evidence" value="ECO:0007669"/>
    <property type="project" value="TreeGrafter"/>
</dbReference>
<dbReference type="EnsemblMetazoa" id="OVOC11618.1">
    <property type="protein sequence ID" value="OVOC11618.1"/>
    <property type="gene ID" value="WBGene00248427"/>
</dbReference>
<evidence type="ECO:0000256" key="5">
    <source>
        <dbReference type="ARBA" id="ARBA00023054"/>
    </source>
</evidence>
<organism evidence="9 10">
    <name type="scientific">Onchocerca volvulus</name>
    <dbReference type="NCBI Taxonomy" id="6282"/>
    <lineage>
        <taxon>Eukaryota</taxon>
        <taxon>Metazoa</taxon>
        <taxon>Ecdysozoa</taxon>
        <taxon>Nematoda</taxon>
        <taxon>Chromadorea</taxon>
        <taxon>Rhabditida</taxon>
        <taxon>Spirurina</taxon>
        <taxon>Spiruromorpha</taxon>
        <taxon>Filarioidea</taxon>
        <taxon>Onchocercidae</taxon>
        <taxon>Onchocerca</taxon>
    </lineage>
</organism>
<name>A0A8R1XPX3_ONCVO</name>
<proteinExistence type="predicted"/>
<dbReference type="AlphaFoldDB" id="A0A8R1XPX3"/>
<feature type="coiled-coil region" evidence="7">
    <location>
        <begin position="303"/>
        <end position="337"/>
    </location>
</feature>
<sequence length="1066" mass="124368">MDENKNEIELLRIEKKDLLEKLETLKQKRKDDYLRLTGNERNIAELEALREMKIKLVESNSRLQRQLQEKEKKLIELSKMGQEKLVRLSELEEKLEIITVEKEMAEEKAELLQADIEIEKQRVQEQEIELNLLRNEIEQKEDNIPEDDCILHLKLLEYQNMKLREAVVRMRDVIGQLAEDKQELVQGNEVLKNDSATLVKICENLKNELQNAERTIVLLKERIEATTDSEKMIEILTEKNMDLEMKLRTLEETVEDYEAIRSMDEEILETQRETERELKEEFDLANCRIGNLLAQIKVYGEQVDEYEKMVMKFRRKIIELNEEIQGRQDEIIILNKQLKGENVSNTISVQSAQLTAATRTFAEMVDREVCALELKYEIELSNYLKAFLPESFSKPGGDSDAILLTIRCSRLSAKTAMLTKLLNLKCQFPPGGMRREHVTKSHKAEQWAHYAKFLFLLSNFSCAIRQCESSVRRCTMERLSRLAPLQSDIAKEEKMIDQYIDLLKNDNFDENTSTDGINKGINYLQNVLSIHFSREWYDARQLFLDVCVQFLQGLFWVKISAQRIIFTLSHATESNINEYMKSVLIWIEKCEQLCMRLRNRISASENFIFTQDLEIQLTNWNMSFKNITSVFSNVCNITNIQLSTNTEAEGLEENYIQEALLYSIEKVYGSLNGAETVEITNEYMRAVQNVFTDLIDKFDSKELLIDCMDKTVSLPLVERANFRRQDALETEKLRWNLEKKENEIMELKINLRAKLDDISNYKLRLETAENKIKLMEKIDETETQRLLSQNDDLRDRLRKAKIEYEDTLGTLQHEIDVCQKENCELRNHASTITKKQSQTVNMAMNHPKTQALLFSITPADSSPPTPEQFNEVVYLEGELKETKLALEWASQHIRQLKASEKMQILNMMDAIMIPSHISGPLTLQSVQSSKKHELDELCKKAESILTDSRFYQIPYVADILQPKSKQNLEKRKHLGNIAHINQRIADLKIDIYRFWKRYRKGGELPSFFQNIENVTLGNHKKEERTVEIHQLKGMHSAAYKNAFESLFGKLNANQERTESMEIAVSV</sequence>
<accession>A0A8R1XPX3</accession>
<dbReference type="Proteomes" id="UP000024404">
    <property type="component" value="Unassembled WGS sequence"/>
</dbReference>
<evidence type="ECO:0000256" key="4">
    <source>
        <dbReference type="ARBA" id="ARBA00023017"/>
    </source>
</evidence>
<evidence type="ECO:0000259" key="8">
    <source>
        <dbReference type="Pfam" id="PF12455"/>
    </source>
</evidence>
<dbReference type="Pfam" id="PF12455">
    <property type="entry name" value="Dynactin"/>
    <property type="match status" value="1"/>
</dbReference>
<evidence type="ECO:0000256" key="2">
    <source>
        <dbReference type="ARBA" id="ARBA00022490"/>
    </source>
</evidence>
<dbReference type="PANTHER" id="PTHR18916:SF6">
    <property type="entry name" value="DYNACTIN SUBUNIT 1"/>
    <property type="match status" value="1"/>
</dbReference>